<dbReference type="Proteomes" id="UP000013015">
    <property type="component" value="Unassembled WGS sequence"/>
</dbReference>
<evidence type="ECO:0000313" key="3">
    <source>
        <dbReference type="Proteomes" id="UP000013015"/>
    </source>
</evidence>
<dbReference type="Pfam" id="PF10066">
    <property type="entry name" value="DUF2304"/>
    <property type="match status" value="1"/>
</dbReference>
<keyword evidence="1" id="KW-1133">Transmembrane helix</keyword>
<dbReference type="InterPro" id="IPR019277">
    <property type="entry name" value="DUF2304"/>
</dbReference>
<keyword evidence="1" id="KW-0812">Transmembrane</keyword>
<sequence length="129" mass="14128">MQSTYLLGVLFAIVILIAVFFRLRNSGMKERYATWWIVIALASVIGSFFPQLLHALAHALGIQVPLNLAFFAAGIVILLLTLRLSVDLSQASEERRTLVEEIAILNSDMGVLRGKIAALEASKGSDSRD</sequence>
<dbReference type="HOGENOM" id="CLU_134280_0_0_11"/>
<accession>N6X5H0</accession>
<evidence type="ECO:0008006" key="4">
    <source>
        <dbReference type="Google" id="ProtNLM"/>
    </source>
</evidence>
<dbReference type="RefSeq" id="WP_005962022.1">
    <property type="nucleotide sequence ID" value="NZ_CP040505.1"/>
</dbReference>
<keyword evidence="3" id="KW-1185">Reference proteome</keyword>
<evidence type="ECO:0000256" key="1">
    <source>
        <dbReference type="SAM" id="Phobius"/>
    </source>
</evidence>
<proteinExistence type="predicted"/>
<name>N6X5H0_9ACTO</name>
<evidence type="ECO:0000313" key="2">
    <source>
        <dbReference type="EMBL" id="ENO18986.1"/>
    </source>
</evidence>
<reference evidence="2 3" key="1">
    <citation type="submission" date="2013-03" db="EMBL/GenBank/DDBJ databases">
        <title>Reference genome for the Human Microbiome Project.</title>
        <authorList>
            <person name="Aqrawi P."/>
            <person name="Ayvaz T."/>
            <person name="Bess C."/>
            <person name="Blankenburg K."/>
            <person name="Coyle M."/>
            <person name="Deng J."/>
            <person name="Forbes L."/>
            <person name="Fowler G."/>
            <person name="Francisco L."/>
            <person name="Fu Q."/>
            <person name="Gibbs R."/>
            <person name="Gross S."/>
            <person name="Gubbala S."/>
            <person name="Hale W."/>
            <person name="Hemphill L."/>
            <person name="Highlander S."/>
            <person name="Hirani K."/>
            <person name="Jackson L."/>
            <person name="Jakkamsetti A."/>
            <person name="Javaid M."/>
            <person name="Jayaseelan J.C."/>
            <person name="Jiang H."/>
            <person name="Joshi V."/>
            <person name="Korchina V."/>
            <person name="Kovar C."/>
            <person name="Lara F."/>
            <person name="Lee S."/>
            <person name="Liu Y."/>
            <person name="Mata R."/>
            <person name="Mathew T."/>
            <person name="Munidasa M."/>
            <person name="Muzny D."/>
            <person name="Nazareth L."/>
            <person name="Ngo R."/>
            <person name="Nguyen L."/>
            <person name="Nguyen N."/>
            <person name="Okwuonu G."/>
            <person name="Ongeri F."/>
            <person name="Palculict T."/>
            <person name="Patil S."/>
            <person name="Petrosino J."/>
            <person name="Pham C."/>
            <person name="Pham P."/>
            <person name="Pu L.-L."/>
            <person name="Qin X."/>
            <person name="Qu J."/>
            <person name="Reid J."/>
            <person name="Ross M."/>
            <person name="Ruth R."/>
            <person name="Saada N."/>
            <person name="San Lucas F."/>
            <person name="Santibanez J."/>
            <person name="Shang Y."/>
            <person name="Simmons D."/>
            <person name="Song X.-Z."/>
            <person name="Tang L.-Y."/>
            <person name="Thornton R."/>
            <person name="Warren J."/>
            <person name="Weissenberger G."/>
            <person name="Wilczek-Boney K."/>
            <person name="Worley K."/>
            <person name="Youmans B."/>
            <person name="Zhang J."/>
            <person name="Zhang L."/>
            <person name="Zhao Z."/>
            <person name="Zhou C."/>
            <person name="Zhu D."/>
            <person name="Zhu Y."/>
        </authorList>
    </citation>
    <scope>NUCLEOTIDE SEQUENCE [LARGE SCALE GENOMIC DNA]</scope>
    <source>
        <strain evidence="2 3">F0333</strain>
    </source>
</reference>
<dbReference type="EMBL" id="AQHZ01000005">
    <property type="protein sequence ID" value="ENO18986.1"/>
    <property type="molecule type" value="Genomic_DNA"/>
</dbReference>
<protein>
    <recommendedName>
        <fullName evidence="4">DUF2304 domain-containing protein</fullName>
    </recommendedName>
</protein>
<gene>
    <name evidence="2" type="ORF">HMPREF9004_0321</name>
</gene>
<feature type="transmembrane region" description="Helical" evidence="1">
    <location>
        <begin position="68"/>
        <end position="86"/>
    </location>
</feature>
<dbReference type="PATRIC" id="fig|888050.3.peg.314"/>
<dbReference type="eggNOG" id="COG2456">
    <property type="taxonomic scope" value="Bacteria"/>
</dbReference>
<dbReference type="STRING" id="888050.HMPREF9004_0321"/>
<keyword evidence="1" id="KW-0472">Membrane</keyword>
<comment type="caution">
    <text evidence="2">The sequence shown here is derived from an EMBL/GenBank/DDBJ whole genome shotgun (WGS) entry which is preliminary data.</text>
</comment>
<organism evidence="2 3">
    <name type="scientific">Schaalia cardiffensis F0333</name>
    <dbReference type="NCBI Taxonomy" id="888050"/>
    <lineage>
        <taxon>Bacteria</taxon>
        <taxon>Bacillati</taxon>
        <taxon>Actinomycetota</taxon>
        <taxon>Actinomycetes</taxon>
        <taxon>Actinomycetales</taxon>
        <taxon>Actinomycetaceae</taxon>
        <taxon>Schaalia</taxon>
    </lineage>
</organism>
<feature type="transmembrane region" description="Helical" evidence="1">
    <location>
        <begin position="6"/>
        <end position="23"/>
    </location>
</feature>
<feature type="transmembrane region" description="Helical" evidence="1">
    <location>
        <begin position="35"/>
        <end position="56"/>
    </location>
</feature>
<dbReference type="OrthoDB" id="3268055at2"/>
<dbReference type="AlphaFoldDB" id="N6X5H0"/>